<reference evidence="1 2" key="1">
    <citation type="submission" date="2019-12" db="EMBL/GenBank/DDBJ databases">
        <authorList>
            <person name="Kistler A.K."/>
            <person name="Garlena R.A."/>
            <person name="Russell D.A."/>
            <person name="Pope W.H."/>
            <person name="Jacobs-Sera D."/>
            <person name="Hatfull G.F."/>
        </authorList>
    </citation>
    <scope>NUCLEOTIDE SEQUENCE [LARGE SCALE GENOMIC DNA]</scope>
</reference>
<evidence type="ECO:0000313" key="2">
    <source>
        <dbReference type="Proteomes" id="UP000464752"/>
    </source>
</evidence>
<organism evidence="1 2">
    <name type="scientific">Microbacterium phage Terij</name>
    <dbReference type="NCBI Taxonomy" id="2686229"/>
    <lineage>
        <taxon>Viruses</taxon>
        <taxon>Duplodnaviria</taxon>
        <taxon>Heunggongvirae</taxon>
        <taxon>Uroviricota</taxon>
        <taxon>Caudoviricetes</taxon>
        <taxon>Hodgkinviridae</taxon>
        <taxon>Margaeryvirus</taxon>
        <taxon>Margaeryvirus terij</taxon>
    </lineage>
</organism>
<name>A0A6B9L6N5_9CAUD</name>
<dbReference type="RefSeq" id="YP_010751238.1">
    <property type="nucleotide sequence ID" value="NC_073367.1"/>
</dbReference>
<gene>
    <name evidence="1" type="primary">42</name>
    <name evidence="1" type="ORF">SEA_TERIJ_42</name>
</gene>
<accession>A0A6B9L6N5</accession>
<protein>
    <submittedName>
        <fullName evidence="1">Uncharacterized protein</fullName>
    </submittedName>
</protein>
<sequence length="136" mass="14712">MNLTINVLRTNSEQLVTVGVIIDGDDVLIGADGAGQILQAWTDGPSKSWENSPGYLSVTKDGREYSASADDMGFWTLETLEFLTRRGIQYGDAIGDPNPKVQARIQELLAERGLDMPEARVTTNAIVATLIAEGLM</sequence>
<dbReference type="KEGG" id="vg:80004904"/>
<proteinExistence type="predicted"/>
<dbReference type="EMBL" id="MN813684">
    <property type="protein sequence ID" value="QHB37176.1"/>
    <property type="molecule type" value="Genomic_DNA"/>
</dbReference>
<dbReference type="Proteomes" id="UP000464752">
    <property type="component" value="Segment"/>
</dbReference>
<keyword evidence="2" id="KW-1185">Reference proteome</keyword>
<evidence type="ECO:0000313" key="1">
    <source>
        <dbReference type="EMBL" id="QHB37176.1"/>
    </source>
</evidence>
<dbReference type="GeneID" id="80004904"/>